<dbReference type="EMBL" id="JACCHL010000001">
    <property type="protein sequence ID" value="NYH50421.1"/>
    <property type="molecule type" value="Genomic_DNA"/>
</dbReference>
<dbReference type="RefSeq" id="WP_179808766.1">
    <property type="nucleotide sequence ID" value="NZ_JACCHL010000001.1"/>
</dbReference>
<evidence type="ECO:0000256" key="1">
    <source>
        <dbReference type="ARBA" id="ARBA00022839"/>
    </source>
</evidence>
<evidence type="ECO:0000313" key="4">
    <source>
        <dbReference type="Proteomes" id="UP000584931"/>
    </source>
</evidence>
<organism evidence="3 4">
    <name type="scientific">Nocardiopsis sinuspersici</name>
    <dbReference type="NCBI Taxonomy" id="501010"/>
    <lineage>
        <taxon>Bacteria</taxon>
        <taxon>Bacillati</taxon>
        <taxon>Actinomycetota</taxon>
        <taxon>Actinomycetes</taxon>
        <taxon>Streptosporangiales</taxon>
        <taxon>Nocardiopsidaceae</taxon>
        <taxon>Nocardiopsis</taxon>
    </lineage>
</organism>
<keyword evidence="1" id="KW-0269">Exonuclease</keyword>
<keyword evidence="3" id="KW-0808">Transferase</keyword>
<evidence type="ECO:0000313" key="3">
    <source>
        <dbReference type="EMBL" id="NYH50421.1"/>
    </source>
</evidence>
<feature type="domain" description="Exonuclease" evidence="2">
    <location>
        <begin position="19"/>
        <end position="185"/>
    </location>
</feature>
<dbReference type="SUPFAM" id="SSF158682">
    <property type="entry name" value="TerB-like"/>
    <property type="match status" value="1"/>
</dbReference>
<dbReference type="InterPro" id="IPR036420">
    <property type="entry name" value="BRCT_dom_sf"/>
</dbReference>
<dbReference type="PANTHER" id="PTHR30231">
    <property type="entry name" value="DNA POLYMERASE III SUBUNIT EPSILON"/>
    <property type="match status" value="1"/>
</dbReference>
<dbReference type="Gene3D" id="3.40.50.10190">
    <property type="entry name" value="BRCT domain"/>
    <property type="match status" value="1"/>
</dbReference>
<dbReference type="InterPro" id="IPR012337">
    <property type="entry name" value="RNaseH-like_sf"/>
</dbReference>
<reference evidence="3 4" key="1">
    <citation type="submission" date="2020-07" db="EMBL/GenBank/DDBJ databases">
        <title>Sequencing the genomes of 1000 actinobacteria strains.</title>
        <authorList>
            <person name="Klenk H.-P."/>
        </authorList>
    </citation>
    <scope>NUCLEOTIDE SEQUENCE [LARGE SCALE GENOMIC DNA]</scope>
    <source>
        <strain evidence="3 4">DSM 45278</strain>
    </source>
</reference>
<dbReference type="SUPFAM" id="SSF53098">
    <property type="entry name" value="Ribonuclease H-like"/>
    <property type="match status" value="1"/>
</dbReference>
<proteinExistence type="predicted"/>
<gene>
    <name evidence="3" type="ORF">HNR06_000010</name>
</gene>
<protein>
    <submittedName>
        <fullName evidence="3">DNA polymerase-3 subunit epsilon</fullName>
        <ecNumber evidence="3">2.7.7.7</ecNumber>
    </submittedName>
</protein>
<keyword evidence="3" id="KW-0548">Nucleotidyltransferase</keyword>
<dbReference type="GO" id="GO:0003887">
    <property type="term" value="F:DNA-directed DNA polymerase activity"/>
    <property type="evidence" value="ECO:0007669"/>
    <property type="project" value="UniProtKB-EC"/>
</dbReference>
<dbReference type="EC" id="2.7.7.7" evidence="3"/>
<comment type="caution">
    <text evidence="3">The sequence shown here is derived from an EMBL/GenBank/DDBJ whole genome shotgun (WGS) entry which is preliminary data.</text>
</comment>
<dbReference type="PANTHER" id="PTHR30231:SF41">
    <property type="entry name" value="DNA POLYMERASE III SUBUNIT EPSILON"/>
    <property type="match status" value="1"/>
</dbReference>
<dbReference type="Pfam" id="PF00929">
    <property type="entry name" value="RNase_T"/>
    <property type="match status" value="1"/>
</dbReference>
<dbReference type="Proteomes" id="UP000584931">
    <property type="component" value="Unassembled WGS sequence"/>
</dbReference>
<keyword evidence="1" id="KW-0378">Hydrolase</keyword>
<keyword evidence="1" id="KW-0540">Nuclease</keyword>
<dbReference type="InterPro" id="IPR036397">
    <property type="entry name" value="RNaseH_sf"/>
</dbReference>
<dbReference type="FunFam" id="3.30.420.10:FF:000045">
    <property type="entry name" value="3'-5' exonuclease DinG"/>
    <property type="match status" value="1"/>
</dbReference>
<name>A0A7Y9X758_9ACTN</name>
<dbReference type="AlphaFoldDB" id="A0A7Y9X758"/>
<dbReference type="GO" id="GO:0008408">
    <property type="term" value="F:3'-5' exonuclease activity"/>
    <property type="evidence" value="ECO:0007669"/>
    <property type="project" value="TreeGrafter"/>
</dbReference>
<dbReference type="CDD" id="cd06127">
    <property type="entry name" value="DEDDh"/>
    <property type="match status" value="1"/>
</dbReference>
<dbReference type="SMART" id="SM00479">
    <property type="entry name" value="EXOIII"/>
    <property type="match status" value="1"/>
</dbReference>
<dbReference type="Gene3D" id="3.30.420.10">
    <property type="entry name" value="Ribonuclease H-like superfamily/Ribonuclease H"/>
    <property type="match status" value="1"/>
</dbReference>
<evidence type="ECO:0000259" key="2">
    <source>
        <dbReference type="SMART" id="SM00479"/>
    </source>
</evidence>
<dbReference type="InterPro" id="IPR029024">
    <property type="entry name" value="TerB-like"/>
</dbReference>
<dbReference type="GO" id="GO:0003676">
    <property type="term" value="F:nucleic acid binding"/>
    <property type="evidence" value="ECO:0007669"/>
    <property type="project" value="InterPro"/>
</dbReference>
<dbReference type="GO" id="GO:0005829">
    <property type="term" value="C:cytosol"/>
    <property type="evidence" value="ECO:0007669"/>
    <property type="project" value="TreeGrafter"/>
</dbReference>
<dbReference type="InterPro" id="IPR013520">
    <property type="entry name" value="Ribonucl_H"/>
</dbReference>
<sequence length="527" mass="57313">MFTQGRLTRGRGTDPRRMLFAVLDVEATGLDPHRGHRICEVAVVRMRGDGTVVDEYATLVNPGRPLAGEEFHGITPAQAADAPAFADIAGDLVAYLSDAVVVAHNLPFEEKFLEAEFRALGMSPSGLPGLCTLQAFRAHLDRYAYSQHQLYQLMTGEWMQGQHHALADARHLARMLSVLVNESPEPLAWAGPGPVTAPQVPRGGRIAPRTSDLRKGREGWLANLAAGLPDMNPSPHPRLQGVAAYRSMLGHALADGKIVGDEAQRLALLATRAGFTRSTVRQVHEQVLLEARARAEADGRVTSTELRELERAAKNLGAGHVIQDLLYVADQEKVRRNGPLKGWRIVPVGEDGSVNAVVDFAVSHGATVGVNVTKTVRLVIAEAGSTDPRARQAREAGFRVVTPAEAWDLLKAAADKAEHGLFDDGTGAMVAAQLRAEQQEERDRSPWQAFWRSRELTDRQYREQFVAPFERRDRMTRGESRADRGPHRITVALPAEARKKSGGCAGAALLFMATGAAATALSQLWPL</sequence>
<accession>A0A7Y9X758</accession>
<dbReference type="GO" id="GO:0045004">
    <property type="term" value="P:DNA replication proofreading"/>
    <property type="evidence" value="ECO:0007669"/>
    <property type="project" value="TreeGrafter"/>
</dbReference>